<dbReference type="GO" id="GO:0022857">
    <property type="term" value="F:transmembrane transporter activity"/>
    <property type="evidence" value="ECO:0007669"/>
    <property type="project" value="UniProtKB-UniRule"/>
</dbReference>
<keyword evidence="2 9" id="KW-0813">Transport</keyword>
<protein>
    <recommendedName>
        <fullName evidence="9">TRAP transporter small permease protein</fullName>
    </recommendedName>
</protein>
<dbReference type="Proteomes" id="UP000003947">
    <property type="component" value="Unassembled WGS sequence"/>
</dbReference>
<evidence type="ECO:0000256" key="3">
    <source>
        <dbReference type="ARBA" id="ARBA00022475"/>
    </source>
</evidence>
<dbReference type="GO" id="GO:0005886">
    <property type="term" value="C:plasma membrane"/>
    <property type="evidence" value="ECO:0007669"/>
    <property type="project" value="UniProtKB-SubCell"/>
</dbReference>
<keyword evidence="3" id="KW-1003">Cell membrane</keyword>
<dbReference type="EMBL" id="JH660645">
    <property type="protein sequence ID" value="EIM26383.1"/>
    <property type="molecule type" value="Genomic_DNA"/>
</dbReference>
<comment type="subunit">
    <text evidence="9">The complex comprises the extracytoplasmic solute receptor protein and the two transmembrane proteins.</text>
</comment>
<evidence type="ECO:0000256" key="1">
    <source>
        <dbReference type="ARBA" id="ARBA00004429"/>
    </source>
</evidence>
<dbReference type="OrthoDB" id="8449485at2"/>
<dbReference type="InterPro" id="IPR007387">
    <property type="entry name" value="TRAP_DctQ"/>
</dbReference>
<dbReference type="PANTHER" id="PTHR35011">
    <property type="entry name" value="2,3-DIKETO-L-GULONATE TRAP TRANSPORTER SMALL PERMEASE PROTEIN YIAM"/>
    <property type="match status" value="1"/>
</dbReference>
<dbReference type="PATRIC" id="fig|864069.3.peg.3171"/>
<dbReference type="AlphaFoldDB" id="I4YQZ1"/>
<feature type="transmembrane region" description="Helical" evidence="9">
    <location>
        <begin position="20"/>
        <end position="43"/>
    </location>
</feature>
<dbReference type="PANTHER" id="PTHR35011:SF2">
    <property type="entry name" value="2,3-DIKETO-L-GULONATE TRAP TRANSPORTER SMALL PERMEASE PROTEIN YIAM"/>
    <property type="match status" value="1"/>
</dbReference>
<organism evidence="11 12">
    <name type="scientific">Microvirga lotononidis</name>
    <dbReference type="NCBI Taxonomy" id="864069"/>
    <lineage>
        <taxon>Bacteria</taxon>
        <taxon>Pseudomonadati</taxon>
        <taxon>Pseudomonadota</taxon>
        <taxon>Alphaproteobacteria</taxon>
        <taxon>Hyphomicrobiales</taxon>
        <taxon>Methylobacteriaceae</taxon>
        <taxon>Microvirga</taxon>
    </lineage>
</organism>
<proteinExistence type="inferred from homology"/>
<dbReference type="GO" id="GO:0015740">
    <property type="term" value="P:C4-dicarboxylate transport"/>
    <property type="evidence" value="ECO:0007669"/>
    <property type="project" value="TreeGrafter"/>
</dbReference>
<comment type="function">
    <text evidence="9">Part of the tripartite ATP-independent periplasmic (TRAP) transport system.</text>
</comment>
<keyword evidence="4 9" id="KW-0997">Cell inner membrane</keyword>
<feature type="domain" description="Tripartite ATP-independent periplasmic transporters DctQ component" evidence="10">
    <location>
        <begin position="25"/>
        <end position="153"/>
    </location>
</feature>
<dbReference type="Pfam" id="PF04290">
    <property type="entry name" value="DctQ"/>
    <property type="match status" value="1"/>
</dbReference>
<evidence type="ECO:0000313" key="11">
    <source>
        <dbReference type="EMBL" id="EIM26383.1"/>
    </source>
</evidence>
<feature type="transmembrane region" description="Helical" evidence="9">
    <location>
        <begin position="129"/>
        <end position="150"/>
    </location>
</feature>
<name>I4YQZ1_9HYPH</name>
<evidence type="ECO:0000256" key="4">
    <source>
        <dbReference type="ARBA" id="ARBA00022519"/>
    </source>
</evidence>
<accession>I4YQZ1</accession>
<feature type="transmembrane region" description="Helical" evidence="9">
    <location>
        <begin position="49"/>
        <end position="66"/>
    </location>
</feature>
<evidence type="ECO:0000256" key="8">
    <source>
        <dbReference type="ARBA" id="ARBA00038436"/>
    </source>
</evidence>
<evidence type="ECO:0000256" key="7">
    <source>
        <dbReference type="ARBA" id="ARBA00023136"/>
    </source>
</evidence>
<evidence type="ECO:0000256" key="9">
    <source>
        <dbReference type="RuleBase" id="RU369079"/>
    </source>
</evidence>
<dbReference type="STRING" id="864069.MicloDRAFT_00029320"/>
<evidence type="ECO:0000256" key="6">
    <source>
        <dbReference type="ARBA" id="ARBA00022989"/>
    </source>
</evidence>
<keyword evidence="6 9" id="KW-1133">Transmembrane helix</keyword>
<dbReference type="RefSeq" id="WP_009762434.1">
    <property type="nucleotide sequence ID" value="NZ_CP141049.1"/>
</dbReference>
<dbReference type="InterPro" id="IPR055348">
    <property type="entry name" value="DctQ"/>
</dbReference>
<evidence type="ECO:0000256" key="5">
    <source>
        <dbReference type="ARBA" id="ARBA00022692"/>
    </source>
</evidence>
<feature type="transmembrane region" description="Helical" evidence="9">
    <location>
        <begin position="87"/>
        <end position="109"/>
    </location>
</feature>
<keyword evidence="7 9" id="KW-0472">Membrane</keyword>
<sequence length="159" mass="17737" precursor="true">MVRSIVDCLWRGIDDDLPALLMAIITAMISVDVFLRDAAGAHIPNGVEIATYAFVWSVFLGAAGASRRGDHFHVDLVQNSLSGRPRVISFVLVDAFCCVVAAMMTVSSWQYTMRSWRRVSEGLEMPLGYFYMVFPIAFALMALAHGCHAYRNIFRRNSP</sequence>
<evidence type="ECO:0000313" key="12">
    <source>
        <dbReference type="Proteomes" id="UP000003947"/>
    </source>
</evidence>
<keyword evidence="12" id="KW-1185">Reference proteome</keyword>
<comment type="subcellular location">
    <subcellularLocation>
        <location evidence="1 9">Cell inner membrane</location>
        <topology evidence="1 9">Multi-pass membrane protein</topology>
    </subcellularLocation>
</comment>
<comment type="similarity">
    <text evidence="8 9">Belongs to the TRAP transporter small permease family.</text>
</comment>
<evidence type="ECO:0000256" key="2">
    <source>
        <dbReference type="ARBA" id="ARBA00022448"/>
    </source>
</evidence>
<dbReference type="eggNOG" id="COG3090">
    <property type="taxonomic scope" value="Bacteria"/>
</dbReference>
<evidence type="ECO:0000259" key="10">
    <source>
        <dbReference type="Pfam" id="PF04290"/>
    </source>
</evidence>
<reference evidence="11 12" key="1">
    <citation type="submission" date="2012-02" db="EMBL/GenBank/DDBJ databases">
        <title>Improved High-Quality Draft sequence of Microvirga sp. WSM3557.</title>
        <authorList>
            <consortium name="US DOE Joint Genome Institute"/>
            <person name="Lucas S."/>
            <person name="Han J."/>
            <person name="Lapidus A."/>
            <person name="Cheng J.-F."/>
            <person name="Goodwin L."/>
            <person name="Pitluck S."/>
            <person name="Peters L."/>
            <person name="Zhang X."/>
            <person name="Detter J.C."/>
            <person name="Han C."/>
            <person name="Tapia R."/>
            <person name="Land M."/>
            <person name="Hauser L."/>
            <person name="Kyrpides N."/>
            <person name="Ivanova N."/>
            <person name="Pagani I."/>
            <person name="Brau L."/>
            <person name="Yates R."/>
            <person name="O'Hara G."/>
            <person name="Rui T."/>
            <person name="Howieson J."/>
            <person name="Reeve W."/>
            <person name="Woyke T."/>
        </authorList>
    </citation>
    <scope>NUCLEOTIDE SEQUENCE [LARGE SCALE GENOMIC DNA]</scope>
    <source>
        <strain evidence="11 12">WSM3557</strain>
    </source>
</reference>
<gene>
    <name evidence="11" type="ORF">MicloDRAFT_00029320</name>
</gene>
<dbReference type="HOGENOM" id="CLU_086356_9_4_5"/>
<keyword evidence="5 9" id="KW-0812">Transmembrane</keyword>